<accession>A0A0R3RX67</accession>
<dbReference type="WBParaSite" id="EEL_0000680501-mRNA-1">
    <property type="protein sequence ID" value="EEL_0000680501-mRNA-1"/>
    <property type="gene ID" value="EEL_0000680501"/>
</dbReference>
<name>A0A0R3RX67_9BILA</name>
<protein>
    <submittedName>
        <fullName evidence="2">Uncharacterized protein</fullName>
    </submittedName>
</protein>
<sequence length="73" mass="8475">MNCQKSLSMWTAGSGVLTEALKLKRRRIKEKYEKISFATNFEIQIFDQSRTRKCVVLGMHPSLISIEEYLSAY</sequence>
<proteinExistence type="predicted"/>
<organism evidence="1 2">
    <name type="scientific">Elaeophora elaphi</name>
    <dbReference type="NCBI Taxonomy" id="1147741"/>
    <lineage>
        <taxon>Eukaryota</taxon>
        <taxon>Metazoa</taxon>
        <taxon>Ecdysozoa</taxon>
        <taxon>Nematoda</taxon>
        <taxon>Chromadorea</taxon>
        <taxon>Rhabditida</taxon>
        <taxon>Spirurina</taxon>
        <taxon>Spiruromorpha</taxon>
        <taxon>Filarioidea</taxon>
        <taxon>Onchocercidae</taxon>
        <taxon>Elaeophora</taxon>
    </lineage>
</organism>
<reference evidence="2" key="1">
    <citation type="submission" date="2017-02" db="UniProtKB">
        <authorList>
            <consortium name="WormBaseParasite"/>
        </authorList>
    </citation>
    <scope>IDENTIFICATION</scope>
</reference>
<dbReference type="Proteomes" id="UP000050640">
    <property type="component" value="Unplaced"/>
</dbReference>
<dbReference type="AlphaFoldDB" id="A0A0R3RX67"/>
<keyword evidence="1" id="KW-1185">Reference proteome</keyword>
<evidence type="ECO:0000313" key="2">
    <source>
        <dbReference type="WBParaSite" id="EEL_0000680501-mRNA-1"/>
    </source>
</evidence>
<evidence type="ECO:0000313" key="1">
    <source>
        <dbReference type="Proteomes" id="UP000050640"/>
    </source>
</evidence>